<gene>
    <name evidence="9" type="ORF">I6I83_09805</name>
</gene>
<organism evidence="9 10">
    <name type="scientific">Fusobacterium canifelinum</name>
    <dbReference type="NCBI Taxonomy" id="285729"/>
    <lineage>
        <taxon>Bacteria</taxon>
        <taxon>Fusobacteriati</taxon>
        <taxon>Fusobacteriota</taxon>
        <taxon>Fusobacteriia</taxon>
        <taxon>Fusobacteriales</taxon>
        <taxon>Fusobacteriaceae</taxon>
        <taxon>Fusobacterium</taxon>
    </lineage>
</organism>
<keyword evidence="7" id="KW-0472">Membrane</keyword>
<comment type="subcellular location">
    <subcellularLocation>
        <location evidence="1">Cell membrane</location>
        <topology evidence="1">Peripheral membrane protein</topology>
    </subcellularLocation>
</comment>
<evidence type="ECO:0000256" key="2">
    <source>
        <dbReference type="ARBA" id="ARBA00005417"/>
    </source>
</evidence>
<keyword evidence="4" id="KW-1003">Cell membrane</keyword>
<dbReference type="InterPro" id="IPR027417">
    <property type="entry name" value="P-loop_NTPase"/>
</dbReference>
<evidence type="ECO:0000256" key="3">
    <source>
        <dbReference type="ARBA" id="ARBA00022448"/>
    </source>
</evidence>
<evidence type="ECO:0000256" key="6">
    <source>
        <dbReference type="ARBA" id="ARBA00022840"/>
    </source>
</evidence>
<dbReference type="PANTHER" id="PTHR43297:SF2">
    <property type="entry name" value="DIPEPTIDE TRANSPORT ATP-BINDING PROTEIN DPPD"/>
    <property type="match status" value="1"/>
</dbReference>
<proteinExistence type="inferred from homology"/>
<dbReference type="InterPro" id="IPR003593">
    <property type="entry name" value="AAA+_ATPase"/>
</dbReference>
<dbReference type="GO" id="GO:0005524">
    <property type="term" value="F:ATP binding"/>
    <property type="evidence" value="ECO:0007669"/>
    <property type="project" value="UniProtKB-KW"/>
</dbReference>
<dbReference type="PANTHER" id="PTHR43297">
    <property type="entry name" value="OLIGOPEPTIDE TRANSPORT ATP-BINDING PROTEIN APPD"/>
    <property type="match status" value="1"/>
</dbReference>
<dbReference type="SUPFAM" id="SSF52540">
    <property type="entry name" value="P-loop containing nucleoside triphosphate hydrolases"/>
    <property type="match status" value="1"/>
</dbReference>
<evidence type="ECO:0000259" key="8">
    <source>
        <dbReference type="PROSITE" id="PS50893"/>
    </source>
</evidence>
<dbReference type="PROSITE" id="PS50893">
    <property type="entry name" value="ABC_TRANSPORTER_2"/>
    <property type="match status" value="1"/>
</dbReference>
<evidence type="ECO:0000256" key="5">
    <source>
        <dbReference type="ARBA" id="ARBA00022741"/>
    </source>
</evidence>
<dbReference type="RefSeq" id="WP_201626793.1">
    <property type="nucleotide sequence ID" value="NZ_CP068114.1"/>
</dbReference>
<dbReference type="SMART" id="SM00382">
    <property type="entry name" value="AAA"/>
    <property type="match status" value="1"/>
</dbReference>
<evidence type="ECO:0000256" key="7">
    <source>
        <dbReference type="ARBA" id="ARBA00023136"/>
    </source>
</evidence>
<dbReference type="EMBL" id="CP068114">
    <property type="protein sequence ID" value="QQS87323.1"/>
    <property type="molecule type" value="Genomic_DNA"/>
</dbReference>
<comment type="similarity">
    <text evidence="2">Belongs to the ABC transporter superfamily.</text>
</comment>
<reference evidence="9 10" key="1">
    <citation type="submission" date="2021-01" db="EMBL/GenBank/DDBJ databases">
        <title>FDA dAtabase for Regulatory Grade micrObial Sequences (FDA-ARGOS): Supporting development and validation of Infectious Disease Dx tests.</title>
        <authorList>
            <person name="Sproer C."/>
            <person name="Gronow S."/>
            <person name="Severitt S."/>
            <person name="Schroder I."/>
            <person name="Tallon L."/>
            <person name="Sadzewicz L."/>
            <person name="Zhao X."/>
            <person name="Boylan J."/>
            <person name="Ott S."/>
            <person name="Bowen H."/>
            <person name="Vavikolanu K."/>
            <person name="Mehta A."/>
            <person name="Aluvathingal J."/>
            <person name="Nadendla S."/>
            <person name="Lowell S."/>
            <person name="Myers T."/>
            <person name="Yan Y."/>
            <person name="Sichtig H."/>
        </authorList>
    </citation>
    <scope>NUCLEOTIDE SEQUENCE [LARGE SCALE GENOMIC DNA]</scope>
    <source>
        <strain evidence="9 10">FDAARGOS_1126</strain>
    </source>
</reference>
<sequence>MEILKIKNLNLKIREKEILKNVSLEIKEGEIIGLIGESGSGKTIFTKYILGILPLAAQYTQETFEVVPKVGAIFQNAFTSLNPTVKIGKQLQHLYVSHYGTKKDWKEKIESLLEDVGLDKNRNFLDKYPYELSGGEQQRIVIMAALIGEPNFLIADEVTTALDVKTKFEIVKFLKGLQKKLNISILFITHDLSILKDFADKIYVMYHGEIIDEDHPYRKQLFQLSQDIWRRKKQCY</sequence>
<protein>
    <submittedName>
        <fullName evidence="9">ATP-binding cassette domain-containing protein</fullName>
    </submittedName>
</protein>
<dbReference type="InterPro" id="IPR050388">
    <property type="entry name" value="ABC_Ni/Peptide_Import"/>
</dbReference>
<evidence type="ECO:0000256" key="4">
    <source>
        <dbReference type="ARBA" id="ARBA00022475"/>
    </source>
</evidence>
<keyword evidence="5" id="KW-0547">Nucleotide-binding</keyword>
<keyword evidence="10" id="KW-1185">Reference proteome</keyword>
<evidence type="ECO:0000313" key="9">
    <source>
        <dbReference type="EMBL" id="QQS87323.1"/>
    </source>
</evidence>
<name>A0ABX7CCS8_9FUSO</name>
<dbReference type="InterPro" id="IPR003439">
    <property type="entry name" value="ABC_transporter-like_ATP-bd"/>
</dbReference>
<dbReference type="Proteomes" id="UP000595375">
    <property type="component" value="Chromosome"/>
</dbReference>
<dbReference type="Pfam" id="PF00005">
    <property type="entry name" value="ABC_tran"/>
    <property type="match status" value="1"/>
</dbReference>
<accession>A0ABX7CCS8</accession>
<keyword evidence="6 9" id="KW-0067">ATP-binding</keyword>
<evidence type="ECO:0000313" key="10">
    <source>
        <dbReference type="Proteomes" id="UP000595375"/>
    </source>
</evidence>
<dbReference type="CDD" id="cd03257">
    <property type="entry name" value="ABC_NikE_OppD_transporters"/>
    <property type="match status" value="1"/>
</dbReference>
<keyword evidence="3" id="KW-0813">Transport</keyword>
<evidence type="ECO:0000256" key="1">
    <source>
        <dbReference type="ARBA" id="ARBA00004202"/>
    </source>
</evidence>
<feature type="domain" description="ABC transporter" evidence="8">
    <location>
        <begin position="4"/>
        <end position="232"/>
    </location>
</feature>
<dbReference type="Gene3D" id="3.40.50.300">
    <property type="entry name" value="P-loop containing nucleotide triphosphate hydrolases"/>
    <property type="match status" value="1"/>
</dbReference>